<dbReference type="EMBL" id="KZ851924">
    <property type="protein sequence ID" value="RDH18415.1"/>
    <property type="molecule type" value="Genomic_DNA"/>
</dbReference>
<evidence type="ECO:0000313" key="3">
    <source>
        <dbReference type="Proteomes" id="UP000253845"/>
    </source>
</evidence>
<feature type="region of interest" description="Disordered" evidence="1">
    <location>
        <begin position="15"/>
        <end position="41"/>
    </location>
</feature>
<name>A0A370BWJ1_ASPNG</name>
<organism evidence="2 3">
    <name type="scientific">Aspergillus niger ATCC 13496</name>
    <dbReference type="NCBI Taxonomy" id="1353008"/>
    <lineage>
        <taxon>Eukaryota</taxon>
        <taxon>Fungi</taxon>
        <taxon>Dikarya</taxon>
        <taxon>Ascomycota</taxon>
        <taxon>Pezizomycotina</taxon>
        <taxon>Eurotiomycetes</taxon>
        <taxon>Eurotiomycetidae</taxon>
        <taxon>Eurotiales</taxon>
        <taxon>Aspergillaceae</taxon>
        <taxon>Aspergillus</taxon>
        <taxon>Aspergillus subgen. Circumdati</taxon>
    </lineage>
</organism>
<dbReference type="VEuPathDB" id="FungiDB:M747DRAFT_283367"/>
<dbReference type="Proteomes" id="UP000253845">
    <property type="component" value="Unassembled WGS sequence"/>
</dbReference>
<accession>A0A370BWJ1</accession>
<dbReference type="AlphaFoldDB" id="A0A370BWJ1"/>
<evidence type="ECO:0000313" key="2">
    <source>
        <dbReference type="EMBL" id="RDH18415.1"/>
    </source>
</evidence>
<gene>
    <name evidence="2" type="ORF">M747DRAFT_283367</name>
</gene>
<sequence length="378" mass="41826">MADFAESSHACRALRVGREEGRKGGLSPNPKSIGRKRKGERCSTIDRSLRRIDEDLSTIGFGGSLAELLPRFCSRRGELKASASGTSGMRPIMEREKRTSSPLHLSLFWHTLRRESKVPIVMVGCADCPASLSTRSRHGHEPQFCPMCHATSMNCVVYPLIAQAGHWSITKLSRGSGEESLEPSASNGHWMFFLPIHHPVIADWPSRMWPCDPPACHQKCETWMAKWAVMGEEREILVQAFLSRERRDVAELRYSVRQSTIADGVSWGATLGVIELLGSAQKEPSPWEELKSALDAFGGANAGTDETSAGIGDERRGLCADERGVAYRLLPMGGHASLVSTLTPTYTSYFSLTKNCGPSRHPWSKLQKEEKKRKIPSH</sequence>
<protein>
    <submittedName>
        <fullName evidence="2">Uncharacterized protein</fullName>
    </submittedName>
</protein>
<evidence type="ECO:0000256" key="1">
    <source>
        <dbReference type="SAM" id="MobiDB-lite"/>
    </source>
</evidence>
<feature type="region of interest" description="Disordered" evidence="1">
    <location>
        <begin position="358"/>
        <end position="378"/>
    </location>
</feature>
<proteinExistence type="predicted"/>
<reference evidence="2 3" key="1">
    <citation type="submission" date="2018-07" db="EMBL/GenBank/DDBJ databases">
        <title>Section-level genome sequencing of Aspergillus section Nigri to investigate inter- and intra-species variation.</title>
        <authorList>
            <consortium name="DOE Joint Genome Institute"/>
            <person name="Vesth T.C."/>
            <person name="Nybo J.L."/>
            <person name="Theobald S."/>
            <person name="Frisvad J.C."/>
            <person name="Larsen T.O."/>
            <person name="Nielsen K.F."/>
            <person name="Hoof J.B."/>
            <person name="Brandl J."/>
            <person name="Salamov A."/>
            <person name="Riley R."/>
            <person name="Gladden J.M."/>
            <person name="Phatale P."/>
            <person name="Nielsen M.T."/>
            <person name="Lyhne E.K."/>
            <person name="Kogle M.E."/>
            <person name="Strasser K."/>
            <person name="McDonnell E."/>
            <person name="Barry K."/>
            <person name="Clum A."/>
            <person name="Chen C."/>
            <person name="Nolan M."/>
            <person name="Sandor L."/>
            <person name="Kuo A."/>
            <person name="Lipzen A."/>
            <person name="Hainaut M."/>
            <person name="Drula E."/>
            <person name="Tsang A."/>
            <person name="Magnuson J.K."/>
            <person name="Henrissat B."/>
            <person name="Wiebenga A."/>
            <person name="Simmons B.A."/>
            <person name="Makela M.R."/>
            <person name="De vries R.P."/>
            <person name="Grigoriev I.V."/>
            <person name="Mortensen U.H."/>
            <person name="Baker S.E."/>
            <person name="Andersen M.R."/>
        </authorList>
    </citation>
    <scope>NUCLEOTIDE SEQUENCE [LARGE SCALE GENOMIC DNA]</scope>
    <source>
        <strain evidence="2 3">ATCC 13496</strain>
    </source>
</reference>